<keyword evidence="2" id="KW-1185">Reference proteome</keyword>
<name>A0A1H6R587_9BACT</name>
<reference evidence="1 2" key="1">
    <citation type="submission" date="2016-10" db="EMBL/GenBank/DDBJ databases">
        <authorList>
            <person name="de Groot N.N."/>
        </authorList>
    </citation>
    <scope>NUCLEOTIDE SEQUENCE [LARGE SCALE GENOMIC DNA]</scope>
    <source>
        <strain evidence="1 2">DSM 19938</strain>
    </source>
</reference>
<proteinExistence type="predicted"/>
<accession>A0A1H6R587</accession>
<dbReference type="EMBL" id="FNXY01000001">
    <property type="protein sequence ID" value="SEI46362.1"/>
    <property type="molecule type" value="Genomic_DNA"/>
</dbReference>
<evidence type="ECO:0000313" key="1">
    <source>
        <dbReference type="EMBL" id="SEI46362.1"/>
    </source>
</evidence>
<sequence>MENEILYQNLKELEEMLGLEVGFWNTFTLKDIEVSDNNERKVVELGKLLEELHFVVRRTLYPGRY</sequence>
<evidence type="ECO:0000313" key="2">
    <source>
        <dbReference type="Proteomes" id="UP000199532"/>
    </source>
</evidence>
<protein>
    <submittedName>
        <fullName evidence="1">Uncharacterized protein</fullName>
    </submittedName>
</protein>
<dbReference type="AlphaFoldDB" id="A0A1H6R587"/>
<dbReference type="RefSeq" id="WP_090332478.1">
    <property type="nucleotide sequence ID" value="NZ_FNXY01000001.1"/>
</dbReference>
<dbReference type="Proteomes" id="UP000199532">
    <property type="component" value="Unassembled WGS sequence"/>
</dbReference>
<organism evidence="1 2">
    <name type="scientific">Dyadobacter koreensis</name>
    <dbReference type="NCBI Taxonomy" id="408657"/>
    <lineage>
        <taxon>Bacteria</taxon>
        <taxon>Pseudomonadati</taxon>
        <taxon>Bacteroidota</taxon>
        <taxon>Cytophagia</taxon>
        <taxon>Cytophagales</taxon>
        <taxon>Spirosomataceae</taxon>
        <taxon>Dyadobacter</taxon>
    </lineage>
</organism>
<gene>
    <name evidence="1" type="ORF">SAMN04487995_0940</name>
</gene>